<reference evidence="3" key="1">
    <citation type="submission" date="2011-06" db="EMBL/GenBank/DDBJ databases">
        <title>The complete genome of Lactobacillus reuteri ATCC 55730 / SD2112.</title>
        <authorList>
            <person name="Muzny D."/>
            <person name="Qin X."/>
            <person name="Buhay C."/>
            <person name="Dugan-Rocha S."/>
            <person name="Ding Y."/>
            <person name="Chen G."/>
            <person name="Hawes A."/>
            <person name="Holder M."/>
            <person name="Jhangiani S."/>
            <person name="Johnson A."/>
            <person name="Khan Z."/>
            <person name="Li Z."/>
            <person name="Liu W."/>
            <person name="Liu X."/>
            <person name="Perez L."/>
            <person name="Shen H."/>
            <person name="Wang Q."/>
            <person name="Watt J."/>
            <person name="Xi L."/>
            <person name="Xin Y."/>
            <person name="Zhou J."/>
            <person name="Deng J."/>
            <person name="Jiang H."/>
            <person name="Liu Y."/>
            <person name="Qu J."/>
            <person name="Song X.-Z."/>
            <person name="Zhang L."/>
            <person name="Villasana D."/>
            <person name="Johnson A."/>
            <person name="Liu J."/>
            <person name="Liyanage D."/>
            <person name="Lorensuhewa L."/>
            <person name="Robinson T."/>
            <person name="Song A."/>
            <person name="Song B.-B."/>
            <person name="Dinh H."/>
            <person name="Thornton R."/>
            <person name="Coyle M."/>
            <person name="Francisco L."/>
            <person name="Jackson L."/>
            <person name="Javaid M."/>
            <person name="Korchina V."/>
            <person name="Kovar C."/>
            <person name="Mata R."/>
            <person name="Mathew T."/>
            <person name="Ngo R."/>
            <person name="Nguyen L."/>
            <person name="Nguyen N."/>
            <person name="Okwuonu G."/>
            <person name="Ongeri F."/>
            <person name="Pham C."/>
            <person name="Simmons D."/>
            <person name="Wilczek-Boney K."/>
            <person name="Hale W."/>
            <person name="Jakkamsetti A."/>
            <person name="Pham P."/>
            <person name="Ruth R."/>
            <person name="San Lucas F."/>
            <person name="Warren J."/>
            <person name="Zhang J."/>
            <person name="Zhao Z."/>
            <person name="Zhou C."/>
            <person name="Zhu D."/>
            <person name="Lee S."/>
            <person name="Bess C."/>
            <person name="Blankenburg K."/>
            <person name="Forbes L."/>
            <person name="Fu Q."/>
            <person name="Gubbala S."/>
            <person name="Hirani K."/>
            <person name="Jayaseelan J.C."/>
            <person name="Lara F."/>
            <person name="Munidasa M."/>
            <person name="Palculict T."/>
            <person name="Patil S."/>
            <person name="Pu L.-L."/>
            <person name="Saada N."/>
            <person name="Tang L."/>
            <person name="Weissenberger G."/>
            <person name="Zhu Y."/>
            <person name="Hemphill L."/>
            <person name="Shang Y."/>
            <person name="Youmans B."/>
            <person name="Ayvaz T."/>
            <person name="Ross M."/>
            <person name="Santibanez J."/>
            <person name="Aqrawi P."/>
            <person name="Gross S."/>
            <person name="Joshi V."/>
            <person name="Fowler G."/>
            <person name="Nazareth L."/>
            <person name="Reid J."/>
            <person name="Worley K."/>
            <person name="Petrosino J."/>
            <person name="Highlander S."/>
            <person name="Gibbs R."/>
        </authorList>
    </citation>
    <scope>NUCLEOTIDE SEQUENCE [LARGE SCALE GENOMIC DNA]</scope>
    <source>
        <strain evidence="3">ATCC 55730 / SD2112</strain>
    </source>
</reference>
<dbReference type="AlphaFoldDB" id="F8DNP6"/>
<evidence type="ECO:0000313" key="2">
    <source>
        <dbReference type="EMBL" id="AEI56891.1"/>
    </source>
</evidence>
<dbReference type="PANTHER" id="PTHR33498">
    <property type="entry name" value="TRANSPOSASE FOR INSERTION SEQUENCE ELEMENT IS1557"/>
    <property type="match status" value="1"/>
</dbReference>
<evidence type="ECO:0000259" key="1">
    <source>
        <dbReference type="Pfam" id="PF01610"/>
    </source>
</evidence>
<dbReference type="Proteomes" id="UP000001924">
    <property type="component" value="Chromosome"/>
</dbReference>
<dbReference type="NCBIfam" id="NF033550">
    <property type="entry name" value="transpos_ISL3"/>
    <property type="match status" value="1"/>
</dbReference>
<accession>F8DNP6</accession>
<organism evidence="2 3">
    <name type="scientific">Limosilactobacillus reuteri (strain ATCC 55730 / SD2112)</name>
    <name type="common">Lactobacillus reuteri</name>
    <dbReference type="NCBI Taxonomy" id="491077"/>
    <lineage>
        <taxon>Bacteria</taxon>
        <taxon>Bacillati</taxon>
        <taxon>Bacillota</taxon>
        <taxon>Bacilli</taxon>
        <taxon>Lactobacillales</taxon>
        <taxon>Lactobacillaceae</taxon>
        <taxon>Limosilactobacillus</taxon>
    </lineage>
</organism>
<dbReference type="EMBL" id="CP002844">
    <property type="protein sequence ID" value="AEI56891.1"/>
    <property type="molecule type" value="Genomic_DNA"/>
</dbReference>
<dbReference type="InterPro" id="IPR047951">
    <property type="entry name" value="Transpos_ISL3"/>
</dbReference>
<name>F8DNP6_LIMRS</name>
<dbReference type="InterPro" id="IPR002560">
    <property type="entry name" value="Transposase_DDE"/>
</dbReference>
<dbReference type="PANTHER" id="PTHR33498:SF1">
    <property type="entry name" value="TRANSPOSASE FOR INSERTION SEQUENCE ELEMENT IS1557"/>
    <property type="match status" value="1"/>
</dbReference>
<proteinExistence type="predicted"/>
<dbReference type="KEGG" id="lru:HMPREF0538_20679"/>
<dbReference type="Pfam" id="PF01610">
    <property type="entry name" value="DDE_Tnp_ISL3"/>
    <property type="match status" value="1"/>
</dbReference>
<feature type="domain" description="Transposase IS204/IS1001/IS1096/IS1165 DDE" evidence="1">
    <location>
        <begin position="181"/>
        <end position="435"/>
    </location>
</feature>
<gene>
    <name evidence="2" type="ordered locus">HMPREF0538_20679</name>
</gene>
<evidence type="ECO:0000313" key="3">
    <source>
        <dbReference type="Proteomes" id="UP000001924"/>
    </source>
</evidence>
<protein>
    <submittedName>
        <fullName evidence="2">Transposase</fullName>
    </submittedName>
</protein>
<dbReference type="HOGENOM" id="CLU_041900_1_0_9"/>
<sequence>MPSDTMKSPNHIVKKVTSMDNDTRTLLNLTDPHLNFPHHWLKYKVIKNVRVAQISCTLSYTPRACPNCGVINRGQILKYGFYQAKHKYGQFRAQPLVLLVKTQRFQCPDCHTTFNATSYLFEKQRTISRDLRREVILRLTRIQTIKDIAHDLFISEASVQRVLLDLADQYKPNLNYLPETLCIDEFKSMRSAKGKMSFIAVDGDQSCLFELLEDRRLCSLFKHYQQFTRQARCRVKYLVMDMNAAYDQLVKTVFPCAQIIYDRFHIAKHLNDTMNHVRIHVFNRLRKGDSADQKQARRLKRYWRLFLQDRENLSTKVYYEGRYFNRVVNSIMILDLMLAYDQELRATYNFIQSLKRAYNQRDFTTFFQLLKLRPDSVSHYTIHRCQVLARYKEGIKRGFETKFSNGRTEGINNRIKTIKRVACGYRYFTAFKTRIYLIIGHQIQTN</sequence>